<sequence length="217" mass="24622">MRIFFKTLFFTVLFVSVACGKTLKDFMKTYVEKQYPEYKVLRVSAPNLQVDEKSKFKVSLESSDRYYLRFKVFGYFNGKEEVVPVSVRVVKLKNVVVAAKDILPGELITKDLLKLKRVSEFKAGNAFSSINEVSGKRAKRLIKSERIIKFTDVEPDYKVFKNTPVKVVYESGAIRIEMMGLALQNGALGDIIEVKNISTGKKILCKVVGNGVVKFMH</sequence>
<keyword evidence="3 4" id="KW-0574">Periplasm</keyword>
<dbReference type="Pfam" id="PF13144">
    <property type="entry name" value="ChapFlgA"/>
    <property type="match status" value="1"/>
</dbReference>
<keyword evidence="2" id="KW-0732">Signal</keyword>
<evidence type="ECO:0000256" key="4">
    <source>
        <dbReference type="RuleBase" id="RU362063"/>
    </source>
</evidence>
<dbReference type="GO" id="GO:0042597">
    <property type="term" value="C:periplasmic space"/>
    <property type="evidence" value="ECO:0007669"/>
    <property type="project" value="UniProtKB-SubCell"/>
</dbReference>
<dbReference type="EMBL" id="FZOB01000013">
    <property type="protein sequence ID" value="SNR88606.1"/>
    <property type="molecule type" value="Genomic_DNA"/>
</dbReference>
<dbReference type="InterPro" id="IPR006190">
    <property type="entry name" value="SAF_AFP_Neu5Ac"/>
</dbReference>
<dbReference type="InterPro" id="IPR039246">
    <property type="entry name" value="Flagellar_FlgA"/>
</dbReference>
<dbReference type="PROSITE" id="PS50844">
    <property type="entry name" value="AFP_LIKE"/>
    <property type="match status" value="1"/>
</dbReference>
<dbReference type="GO" id="GO:0044780">
    <property type="term" value="P:bacterial-type flagellum assembly"/>
    <property type="evidence" value="ECO:0007669"/>
    <property type="project" value="InterPro"/>
</dbReference>
<dbReference type="PROSITE" id="PS51257">
    <property type="entry name" value="PROKAR_LIPOPROTEIN"/>
    <property type="match status" value="1"/>
</dbReference>
<dbReference type="Gene3D" id="2.30.30.760">
    <property type="match status" value="1"/>
</dbReference>
<dbReference type="RefSeq" id="WP_089323570.1">
    <property type="nucleotide sequence ID" value="NZ_FZOB01000013.1"/>
</dbReference>
<accession>A0A238ZYT6</accession>
<proteinExistence type="inferred from homology"/>
<organism evidence="6 7">
    <name type="scientific">Desulfurobacterium atlanticum</name>
    <dbReference type="NCBI Taxonomy" id="240169"/>
    <lineage>
        <taxon>Bacteria</taxon>
        <taxon>Pseudomonadati</taxon>
        <taxon>Aquificota</taxon>
        <taxon>Aquificia</taxon>
        <taxon>Desulfurobacteriales</taxon>
        <taxon>Desulfurobacteriaceae</taxon>
        <taxon>Desulfurobacterium</taxon>
    </lineage>
</organism>
<dbReference type="InterPro" id="IPR013974">
    <property type="entry name" value="SAF"/>
</dbReference>
<gene>
    <name evidence="6" type="ORF">SAMN06265340_11348</name>
</gene>
<evidence type="ECO:0000256" key="2">
    <source>
        <dbReference type="ARBA" id="ARBA00022729"/>
    </source>
</evidence>
<dbReference type="InterPro" id="IPR017585">
    <property type="entry name" value="SAF_FlgA"/>
</dbReference>
<dbReference type="Gene3D" id="3.90.1210.10">
    <property type="entry name" value="Antifreeze-like/N-acetylneuraminic acid synthase C-terminal domain"/>
    <property type="match status" value="1"/>
</dbReference>
<evidence type="ECO:0000256" key="1">
    <source>
        <dbReference type="ARBA" id="ARBA00004418"/>
    </source>
</evidence>
<keyword evidence="6" id="KW-0966">Cell projection</keyword>
<dbReference type="AlphaFoldDB" id="A0A238ZYT6"/>
<dbReference type="NCBIfam" id="TIGR03170">
    <property type="entry name" value="flgA_cterm"/>
    <property type="match status" value="1"/>
</dbReference>
<dbReference type="SUPFAM" id="SSF51269">
    <property type="entry name" value="AFP III-like domain"/>
    <property type="match status" value="1"/>
</dbReference>
<reference evidence="7" key="1">
    <citation type="submission" date="2017-06" db="EMBL/GenBank/DDBJ databases">
        <authorList>
            <person name="Varghese N."/>
            <person name="Submissions S."/>
        </authorList>
    </citation>
    <scope>NUCLEOTIDE SEQUENCE [LARGE SCALE GENOMIC DNA]</scope>
    <source>
        <strain evidence="7">DSM 15668</strain>
    </source>
</reference>
<keyword evidence="6" id="KW-0282">Flagellum</keyword>
<dbReference type="PANTHER" id="PTHR36307">
    <property type="entry name" value="FLAGELLA BASAL BODY P-RING FORMATION PROTEIN FLGA"/>
    <property type="match status" value="1"/>
</dbReference>
<name>A0A238ZYT6_9BACT</name>
<feature type="domain" description="AFP-like" evidence="5">
    <location>
        <begin position="95"/>
        <end position="156"/>
    </location>
</feature>
<keyword evidence="6" id="KW-0969">Cilium</keyword>
<comment type="similarity">
    <text evidence="4">Belongs to the FlgA family.</text>
</comment>
<comment type="function">
    <text evidence="4">Involved in the assembly process of the P-ring formation. It may associate with FlgF on the rod constituting a structure essential for the P-ring assembly or may act as a modulator protein for the P-ring assembly.</text>
</comment>
<dbReference type="InterPro" id="IPR036732">
    <property type="entry name" value="AFP_Neu5c_C_sf"/>
</dbReference>
<evidence type="ECO:0000256" key="3">
    <source>
        <dbReference type="ARBA" id="ARBA00022764"/>
    </source>
</evidence>
<evidence type="ECO:0000259" key="5">
    <source>
        <dbReference type="PROSITE" id="PS50844"/>
    </source>
</evidence>
<evidence type="ECO:0000313" key="7">
    <source>
        <dbReference type="Proteomes" id="UP000198405"/>
    </source>
</evidence>
<comment type="subcellular location">
    <subcellularLocation>
        <location evidence="1 4">Periplasm</location>
    </subcellularLocation>
</comment>
<dbReference type="Proteomes" id="UP000198405">
    <property type="component" value="Unassembled WGS sequence"/>
</dbReference>
<keyword evidence="4" id="KW-1005">Bacterial flagellum biogenesis</keyword>
<evidence type="ECO:0000313" key="6">
    <source>
        <dbReference type="EMBL" id="SNR88606.1"/>
    </source>
</evidence>
<dbReference type="SMART" id="SM00858">
    <property type="entry name" value="SAF"/>
    <property type="match status" value="1"/>
</dbReference>
<protein>
    <recommendedName>
        <fullName evidence="4">Flagella basal body P-ring formation protein FlgA</fullName>
    </recommendedName>
</protein>
<dbReference type="CDD" id="cd11614">
    <property type="entry name" value="SAF_CpaB_FlgA_like"/>
    <property type="match status" value="1"/>
</dbReference>
<dbReference type="PANTHER" id="PTHR36307:SF1">
    <property type="entry name" value="FLAGELLA BASAL BODY P-RING FORMATION PROTEIN FLGA"/>
    <property type="match status" value="1"/>
</dbReference>
<keyword evidence="7" id="KW-1185">Reference proteome</keyword>